<feature type="compositionally biased region" description="Low complexity" evidence="1">
    <location>
        <begin position="405"/>
        <end position="416"/>
    </location>
</feature>
<feature type="compositionally biased region" description="Low complexity" evidence="1">
    <location>
        <begin position="1"/>
        <end position="22"/>
    </location>
</feature>
<accession>A0A2W2BST5</accession>
<feature type="compositionally biased region" description="Low complexity" evidence="1">
    <location>
        <begin position="59"/>
        <end position="68"/>
    </location>
</feature>
<feature type="domain" description="YoaR-like putative peptidoglycan binding" evidence="3">
    <location>
        <begin position="861"/>
        <end position="925"/>
    </location>
</feature>
<feature type="compositionally biased region" description="Basic and acidic residues" evidence="1">
    <location>
        <begin position="120"/>
        <end position="133"/>
    </location>
</feature>
<dbReference type="EMBL" id="POTW01000024">
    <property type="protein sequence ID" value="PZF83504.1"/>
    <property type="molecule type" value="Genomic_DNA"/>
</dbReference>
<feature type="compositionally biased region" description="Basic and acidic residues" evidence="1">
    <location>
        <begin position="149"/>
        <end position="166"/>
    </location>
</feature>
<gene>
    <name evidence="4" type="ORF">C1I92_12065</name>
</gene>
<feature type="compositionally biased region" description="Gly residues" evidence="1">
    <location>
        <begin position="588"/>
        <end position="597"/>
    </location>
</feature>
<dbReference type="Pfam" id="PF12229">
    <property type="entry name" value="PG_binding_4"/>
    <property type="match status" value="2"/>
</dbReference>
<feature type="compositionally biased region" description="Low complexity" evidence="1">
    <location>
        <begin position="91"/>
        <end position="100"/>
    </location>
</feature>
<feature type="transmembrane region" description="Helical" evidence="2">
    <location>
        <begin position="615"/>
        <end position="638"/>
    </location>
</feature>
<feature type="compositionally biased region" description="Polar residues" evidence="1">
    <location>
        <begin position="393"/>
        <end position="404"/>
    </location>
</feature>
<feature type="compositionally biased region" description="Low complexity" evidence="1">
    <location>
        <begin position="423"/>
        <end position="475"/>
    </location>
</feature>
<reference evidence="4 5" key="1">
    <citation type="submission" date="2018-01" db="EMBL/GenBank/DDBJ databases">
        <title>Draft genome sequence of Jiangella sp. GTF31.</title>
        <authorList>
            <person name="Sahin N."/>
            <person name="Ay H."/>
            <person name="Saygin H."/>
        </authorList>
    </citation>
    <scope>NUCLEOTIDE SEQUENCE [LARGE SCALE GENOMIC DNA]</scope>
    <source>
        <strain evidence="4 5">GTF31</strain>
    </source>
</reference>
<feature type="compositionally biased region" description="Low complexity" evidence="1">
    <location>
        <begin position="547"/>
        <end position="564"/>
    </location>
</feature>
<dbReference type="InterPro" id="IPR007391">
    <property type="entry name" value="Vancomycin_resist_VanW"/>
</dbReference>
<keyword evidence="5" id="KW-1185">Reference proteome</keyword>
<feature type="compositionally biased region" description="Low complexity" evidence="1">
    <location>
        <begin position="303"/>
        <end position="317"/>
    </location>
</feature>
<comment type="caution">
    <text evidence="4">The sequence shown here is derived from an EMBL/GenBank/DDBJ whole genome shotgun (WGS) entry which is preliminary data.</text>
</comment>
<dbReference type="InterPro" id="IPR022029">
    <property type="entry name" value="YoaR-like_PG-bd"/>
</dbReference>
<feature type="compositionally biased region" description="Low complexity" evidence="1">
    <location>
        <begin position="351"/>
        <end position="382"/>
    </location>
</feature>
<sequence>MLAQKRAAKARAAAEANAARTAGGPDTQPTRPAEVRGMFEPRGQVQGGAAAVSRPGPDGAQRGGAEAQGAREPRGRVQDGAAAVSRPGPDGAQRGGAEAQGAREPRGRVQDGAAATSRPGPDDARRGGAEPRPSRSASGQSALSAGPAEARRTDAADGRSEDRRAAEPTPSTDGGRGPQPLPTRQRPTSAPLGAATPQPSMLPPVQPDQRAANRPAADESRFAATAQAFTGAQAARARAAEQSEPAAAGRDSQDRGDGQERPAAAGNGSPAQRPAPGRSNVKDRDRVGQPPVDPRLSGPVPTAAQARAAQRPAPGQASVPPGAVGNGQHYEEPRVVRDAREARARAEESGGDAAQPAAAANGGAEPGTAAQQSETTAPQPETTEPRAVETEASDSSVSDTTAGQATSPAVAAAAPSTEHEGPAEPAAPTASATTVESTSADEQAASATSTEQATPADSAKSAAAATSGEQATAGGPDTSADAAGATEQDTSAEPDTPTEPATPREPGVRAAGIYTVPGREPQDQTQALGGADAPTLPGAPIPPAVLAAADEAPETPGGEAAPGRAARRQQQRSFGQAATAAALLESRGGNGGGQNGGGDDEDSGEAAGGRSKVRLAALIVAGVVVVLGIGYGVAYAVAGGSLARNATVAGIDVGGMTPEEAEETLAAQLPALVDQPFHLTLGDGETTYEVVPSAAGMTVDVPATVDAVPGGSANPISLVKALFGGGETTPVPAIDRAALETALTEIAAQADVEPVNGAVAFDAGTVVTSDPQPGRTVNLDTTIERLEDAFFGAESTLPIGDIELAVDEVQPAVSAEEVQRAVAEFAQPAMSAPVTVVAGEESVELPPDLVGQALTMAPDDAGTLQPALDGAKLTEVARDLLAEVGQEGRDATITIEGGAPVVVPAERGQGIAPETLSAALLPVLTAEGDARTATVELSEVDPELSTAAAEELGVTEIVAEFTTRFPHAEYRNVNIGTAAARIDNTLLLPGEEFSLNGIVGERTEANGFTTGTIIDGGRLEESLGGGVSQVATTTFHAAFLAGLEDVEHWPHSIYFDRYPIGQEATVAWGSKDMRFKNDTPYGVVVDTTFSRSSPGNQGTLNVKIWSTKYYTVETSVSERSNFTSPQTIYDTSDNCAAQGGSQGFSITSYRQVFTLDGTMVKDEADPWTYNPNHRVICGPDPGAGEGESDGED</sequence>
<organism evidence="4 5">
    <name type="scientific">Jiangella anatolica</name>
    <dbReference type="NCBI Taxonomy" id="2670374"/>
    <lineage>
        <taxon>Bacteria</taxon>
        <taxon>Bacillati</taxon>
        <taxon>Actinomycetota</taxon>
        <taxon>Actinomycetes</taxon>
        <taxon>Jiangellales</taxon>
        <taxon>Jiangellaceae</taxon>
        <taxon>Jiangella</taxon>
    </lineage>
</organism>
<feature type="compositionally biased region" description="Basic and acidic residues" evidence="1">
    <location>
        <begin position="251"/>
        <end position="260"/>
    </location>
</feature>
<feature type="compositionally biased region" description="Basic and acidic residues" evidence="1">
    <location>
        <begin position="329"/>
        <end position="348"/>
    </location>
</feature>
<keyword evidence="2" id="KW-1133">Transmembrane helix</keyword>
<dbReference type="AlphaFoldDB" id="A0A2W2BST5"/>
<keyword evidence="2" id="KW-0472">Membrane</keyword>
<feature type="region of interest" description="Disordered" evidence="1">
    <location>
        <begin position="1"/>
        <end position="607"/>
    </location>
</feature>
<dbReference type="Pfam" id="PF04294">
    <property type="entry name" value="VanW"/>
    <property type="match status" value="1"/>
</dbReference>
<evidence type="ECO:0000259" key="3">
    <source>
        <dbReference type="Pfam" id="PF12229"/>
    </source>
</evidence>
<dbReference type="PANTHER" id="PTHR35788:SF1">
    <property type="entry name" value="EXPORTED PROTEIN"/>
    <property type="match status" value="1"/>
</dbReference>
<feature type="compositionally biased region" description="Low complexity" evidence="1">
    <location>
        <begin position="222"/>
        <end position="250"/>
    </location>
</feature>
<evidence type="ECO:0000313" key="5">
    <source>
        <dbReference type="Proteomes" id="UP000248764"/>
    </source>
</evidence>
<dbReference type="InterPro" id="IPR052913">
    <property type="entry name" value="Glycopeptide_resist_protein"/>
</dbReference>
<evidence type="ECO:0000256" key="1">
    <source>
        <dbReference type="SAM" id="MobiDB-lite"/>
    </source>
</evidence>
<dbReference type="Proteomes" id="UP000248764">
    <property type="component" value="Unassembled WGS sequence"/>
</dbReference>
<name>A0A2W2BST5_9ACTN</name>
<evidence type="ECO:0000313" key="4">
    <source>
        <dbReference type="EMBL" id="PZF83504.1"/>
    </source>
</evidence>
<evidence type="ECO:0000256" key="2">
    <source>
        <dbReference type="SAM" id="Phobius"/>
    </source>
</evidence>
<keyword evidence="2" id="KW-0812">Transmembrane</keyword>
<protein>
    <recommendedName>
        <fullName evidence="3">YoaR-like putative peptidoglycan binding domain-containing protein</fullName>
    </recommendedName>
</protein>
<dbReference type="PANTHER" id="PTHR35788">
    <property type="entry name" value="EXPORTED PROTEIN-RELATED"/>
    <property type="match status" value="1"/>
</dbReference>
<feature type="compositionally biased region" description="Low complexity" evidence="1">
    <location>
        <begin position="489"/>
        <end position="501"/>
    </location>
</feature>
<feature type="domain" description="YoaR-like putative peptidoglycan binding" evidence="3">
    <location>
        <begin position="692"/>
        <end position="793"/>
    </location>
</feature>
<proteinExistence type="predicted"/>